<organism evidence="1 2">
    <name type="scientific">Vibrio phage vB_VpaM_VPs20</name>
    <dbReference type="NCBI Taxonomy" id="2978980"/>
    <lineage>
        <taxon>Viruses</taxon>
        <taxon>Duplodnaviria</taxon>
        <taxon>Heunggongvirae</taxon>
        <taxon>Uroviricota</taxon>
        <taxon>Caudoviricetes</taxon>
        <taxon>Chaseviridae</taxon>
        <taxon>Nefertitivirinae</taxon>
        <taxon>Liaoningvirus</taxon>
        <taxon>Liaoningvirus VPs20</taxon>
    </lineage>
</organism>
<dbReference type="KEGG" id="vg:80832270"/>
<evidence type="ECO:0000313" key="2">
    <source>
        <dbReference type="Proteomes" id="UP001163333"/>
    </source>
</evidence>
<evidence type="ECO:0000313" key="1">
    <source>
        <dbReference type="EMBL" id="UYD72115.1"/>
    </source>
</evidence>
<dbReference type="Proteomes" id="UP001163333">
    <property type="component" value="Segment"/>
</dbReference>
<reference evidence="1" key="1">
    <citation type="submission" date="2022-07" db="EMBL/GenBank/DDBJ databases">
        <authorList>
            <person name="Liu S."/>
        </authorList>
    </citation>
    <scope>NUCLEOTIDE SEQUENCE</scope>
</reference>
<protein>
    <submittedName>
        <fullName evidence="1">Uncharacterized protein</fullName>
    </submittedName>
</protein>
<dbReference type="Pfam" id="PF22758">
    <property type="entry name" value="Phage_cement"/>
    <property type="match status" value="1"/>
</dbReference>
<name>A0A9X9JPM6_9CAUD</name>
<dbReference type="EMBL" id="OP056089">
    <property type="protein sequence ID" value="UYD72115.1"/>
    <property type="molecule type" value="Genomic_DNA"/>
</dbReference>
<dbReference type="GeneID" id="80832270"/>
<proteinExistence type="predicted"/>
<dbReference type="RefSeq" id="YP_010845120.1">
    <property type="nucleotide sequence ID" value="NC_079185.1"/>
</dbReference>
<keyword evidence="2" id="KW-1185">Reference proteome</keyword>
<accession>A0A9X9JPM6</accession>
<dbReference type="InterPro" id="IPR054438">
    <property type="entry name" value="Struct_cement_gp24/gp6"/>
</dbReference>
<sequence>MPVQNYSINTRNAVAGQLYGLQQTRADIQTRIAAEVLDFGVGIKDATATDSRNVTAATGGKVAITLRQINREQETRPGDGNVKFKVGEALPALYDGRVVVHVADGAAGTKGALLHCTAGVFQVDSGTSGNATTNVRLDVVVDAANNLYAVVVTE</sequence>